<reference evidence="1 2" key="1">
    <citation type="journal article" date="2018" name="Sci. Rep.">
        <title>Comparative genomics provides insights into the lifestyle and reveals functional heterogeneity of dark septate endophytic fungi.</title>
        <authorList>
            <person name="Knapp D.G."/>
            <person name="Nemeth J.B."/>
            <person name="Barry K."/>
            <person name="Hainaut M."/>
            <person name="Henrissat B."/>
            <person name="Johnson J."/>
            <person name="Kuo A."/>
            <person name="Lim J.H.P."/>
            <person name="Lipzen A."/>
            <person name="Nolan M."/>
            <person name="Ohm R.A."/>
            <person name="Tamas L."/>
            <person name="Grigoriev I.V."/>
            <person name="Spatafora J.W."/>
            <person name="Nagy L.G."/>
            <person name="Kovacs G.M."/>
        </authorList>
    </citation>
    <scope>NUCLEOTIDE SEQUENCE [LARGE SCALE GENOMIC DNA]</scope>
    <source>
        <strain evidence="1 2">DSE2036</strain>
    </source>
</reference>
<proteinExistence type="predicted"/>
<dbReference type="OrthoDB" id="5342184at2759"/>
<dbReference type="AlphaFoldDB" id="A0A2V1DVM7"/>
<organism evidence="1 2">
    <name type="scientific">Periconia macrospinosa</name>
    <dbReference type="NCBI Taxonomy" id="97972"/>
    <lineage>
        <taxon>Eukaryota</taxon>
        <taxon>Fungi</taxon>
        <taxon>Dikarya</taxon>
        <taxon>Ascomycota</taxon>
        <taxon>Pezizomycotina</taxon>
        <taxon>Dothideomycetes</taxon>
        <taxon>Pleosporomycetidae</taxon>
        <taxon>Pleosporales</taxon>
        <taxon>Massarineae</taxon>
        <taxon>Periconiaceae</taxon>
        <taxon>Periconia</taxon>
    </lineage>
</organism>
<sequence>MSVLLPLYTFPWPGVWDPLYWEANKNPNLNFTVVINPCSGPCMDALPPQSYIDEIPKLAQYPNIRTLGYVATNYTEKPLANTTAEIQRWAAWPEIMNNSKIAVDGIFFDETPGLYHWQKHDYLKAARDEVKKADSGLGQKIVVHNPGTLPDYTWNYLDIADITVIFEDTFANFITASRFNAMKDFPRLSNYSTEAFSIMIHSMGNIPNELTEWTAEHARDLAGWNYATSVSEIGEWWHSFPDIFDLWTTKYADTEEKGEEEEE</sequence>
<dbReference type="PANTHER" id="PTHR35040:SF7">
    <property type="entry name" value="FIBRONECTIN TYPE-III DOMAIN-CONTAINING PROTEIN-RELATED"/>
    <property type="match status" value="1"/>
</dbReference>
<name>A0A2V1DVM7_9PLEO</name>
<evidence type="ECO:0000313" key="1">
    <source>
        <dbReference type="EMBL" id="PVI01334.1"/>
    </source>
</evidence>
<keyword evidence="2" id="KW-1185">Reference proteome</keyword>
<dbReference type="Proteomes" id="UP000244855">
    <property type="component" value="Unassembled WGS sequence"/>
</dbReference>
<protein>
    <submittedName>
        <fullName evidence="1">Glycoside hydrolase family 135 protein</fullName>
    </submittedName>
</protein>
<keyword evidence="1" id="KW-0378">Hydrolase</keyword>
<dbReference type="PANTHER" id="PTHR35040">
    <property type="match status" value="1"/>
</dbReference>
<gene>
    <name evidence="1" type="ORF">DM02DRAFT_705942</name>
</gene>
<dbReference type="Pfam" id="PF12138">
    <property type="entry name" value="Spherulin4"/>
    <property type="match status" value="1"/>
</dbReference>
<dbReference type="GO" id="GO:0016787">
    <property type="term" value="F:hydrolase activity"/>
    <property type="evidence" value="ECO:0007669"/>
    <property type="project" value="UniProtKB-KW"/>
</dbReference>
<evidence type="ECO:0000313" key="2">
    <source>
        <dbReference type="Proteomes" id="UP000244855"/>
    </source>
</evidence>
<dbReference type="InterPro" id="IPR021986">
    <property type="entry name" value="Spherulin4"/>
</dbReference>
<dbReference type="EMBL" id="KZ805359">
    <property type="protein sequence ID" value="PVI01334.1"/>
    <property type="molecule type" value="Genomic_DNA"/>
</dbReference>
<accession>A0A2V1DVM7</accession>